<dbReference type="InterPro" id="IPR001789">
    <property type="entry name" value="Sig_transdc_resp-reg_receiver"/>
</dbReference>
<feature type="modified residue" description="4-aspartylphosphate" evidence="2">
    <location>
        <position position="54"/>
    </location>
</feature>
<evidence type="ECO:0000256" key="1">
    <source>
        <dbReference type="ARBA" id="ARBA00022553"/>
    </source>
</evidence>
<dbReference type="AlphaFoldDB" id="A0A841Q6E2"/>
<dbReference type="Proteomes" id="UP000581688">
    <property type="component" value="Unassembled WGS sequence"/>
</dbReference>
<dbReference type="PROSITE" id="PS50110">
    <property type="entry name" value="RESPONSE_REGULATORY"/>
    <property type="match status" value="1"/>
</dbReference>
<protein>
    <submittedName>
        <fullName evidence="4">Two-component system response regulator (Stage 0 sporulation protein F)</fullName>
    </submittedName>
</protein>
<comment type="caution">
    <text evidence="4">The sequence shown here is derived from an EMBL/GenBank/DDBJ whole genome shotgun (WGS) entry which is preliminary data.</text>
</comment>
<keyword evidence="1 2" id="KW-0597">Phosphoprotein</keyword>
<feature type="domain" description="Response regulatory" evidence="3">
    <location>
        <begin position="5"/>
        <end position="120"/>
    </location>
</feature>
<evidence type="ECO:0000256" key="2">
    <source>
        <dbReference type="PROSITE-ProRule" id="PRU00169"/>
    </source>
</evidence>
<dbReference type="CDD" id="cd00156">
    <property type="entry name" value="REC"/>
    <property type="match status" value="1"/>
</dbReference>
<evidence type="ECO:0000313" key="5">
    <source>
        <dbReference type="Proteomes" id="UP000581688"/>
    </source>
</evidence>
<dbReference type="PANTHER" id="PTHR44591">
    <property type="entry name" value="STRESS RESPONSE REGULATOR PROTEIN 1"/>
    <property type="match status" value="1"/>
</dbReference>
<evidence type="ECO:0000313" key="4">
    <source>
        <dbReference type="EMBL" id="MBB6453924.1"/>
    </source>
</evidence>
<dbReference type="GO" id="GO:0000160">
    <property type="term" value="P:phosphorelay signal transduction system"/>
    <property type="evidence" value="ECO:0007669"/>
    <property type="project" value="InterPro"/>
</dbReference>
<reference evidence="4 5" key="1">
    <citation type="submission" date="2020-08" db="EMBL/GenBank/DDBJ databases">
        <title>Genomic Encyclopedia of Type Strains, Phase IV (KMG-IV): sequencing the most valuable type-strain genomes for metagenomic binning, comparative biology and taxonomic classification.</title>
        <authorList>
            <person name="Goeker M."/>
        </authorList>
    </citation>
    <scope>NUCLEOTIDE SEQUENCE [LARGE SCALE GENOMIC DNA]</scope>
    <source>
        <strain evidence="4 5">DSM 19612</strain>
    </source>
</reference>
<name>A0A841Q6E2_9BACI</name>
<dbReference type="RefSeq" id="WP_174496540.1">
    <property type="nucleotide sequence ID" value="NZ_CADDWK010000008.1"/>
</dbReference>
<dbReference type="InterPro" id="IPR011006">
    <property type="entry name" value="CheY-like_superfamily"/>
</dbReference>
<dbReference type="InterPro" id="IPR050595">
    <property type="entry name" value="Bact_response_regulator"/>
</dbReference>
<dbReference type="Pfam" id="PF00072">
    <property type="entry name" value="Response_reg"/>
    <property type="match status" value="1"/>
</dbReference>
<gene>
    <name evidence="4" type="ORF">HNQ94_002375</name>
</gene>
<accession>A0A841Q6E2</accession>
<dbReference type="EMBL" id="JACHGH010000006">
    <property type="protein sequence ID" value="MBB6453924.1"/>
    <property type="molecule type" value="Genomic_DNA"/>
</dbReference>
<dbReference type="PANTHER" id="PTHR44591:SF3">
    <property type="entry name" value="RESPONSE REGULATORY DOMAIN-CONTAINING PROTEIN"/>
    <property type="match status" value="1"/>
</dbReference>
<keyword evidence="5" id="KW-1185">Reference proteome</keyword>
<proteinExistence type="predicted"/>
<evidence type="ECO:0000259" key="3">
    <source>
        <dbReference type="PROSITE" id="PS50110"/>
    </source>
</evidence>
<organism evidence="4 5">
    <name type="scientific">Salirhabdus euzebyi</name>
    <dbReference type="NCBI Taxonomy" id="394506"/>
    <lineage>
        <taxon>Bacteria</taxon>
        <taxon>Bacillati</taxon>
        <taxon>Bacillota</taxon>
        <taxon>Bacilli</taxon>
        <taxon>Bacillales</taxon>
        <taxon>Bacillaceae</taxon>
        <taxon>Salirhabdus</taxon>
    </lineage>
</organism>
<sequence>MEQKTVFIVDDQIGIRLLLKEVIESQGFKVRDFETCMEALKVCEKEKPSLYFVDYKMPLMDGLEFATKLEKELAIEAPVILMSGLSVEEMEGKSETKNIKHILAKPFDITDIHKLLSTYL</sequence>
<dbReference type="SUPFAM" id="SSF52172">
    <property type="entry name" value="CheY-like"/>
    <property type="match status" value="1"/>
</dbReference>
<dbReference type="SMART" id="SM00448">
    <property type="entry name" value="REC"/>
    <property type="match status" value="1"/>
</dbReference>
<dbReference type="Gene3D" id="3.40.50.2300">
    <property type="match status" value="1"/>
</dbReference>